<keyword evidence="1" id="KW-1185">Reference proteome</keyword>
<reference evidence="2" key="1">
    <citation type="submission" date="2022-11" db="UniProtKB">
        <authorList>
            <consortium name="WormBaseParasite"/>
        </authorList>
    </citation>
    <scope>IDENTIFICATION</scope>
</reference>
<dbReference type="AlphaFoldDB" id="A0A914UN32"/>
<dbReference type="InterPro" id="IPR013083">
    <property type="entry name" value="Znf_RING/FYVE/PHD"/>
</dbReference>
<dbReference type="Proteomes" id="UP000887566">
    <property type="component" value="Unplaced"/>
</dbReference>
<sequence length="221" mass="24642">MAQSPPPTASSSRIIKIFCTSRLSNGRPNKVGMEMVHIELTETNFSVGFINSKIQEKSDSYRDMVLCDSNGIPFPDDETTRQAAYWGFGRGQSSNAAKYFACKPREDDDESIYEGEPVPKKMSLSDGDIARVGATVRKYLSEDVKGPLKSTFTCAQCLGIALQPIVCIECAAIIACKRCIDLCVRMRTEEERDVTCPKCRAIWQRDEITDEVTGYRVAQKK</sequence>
<accession>A0A914UN32</accession>
<dbReference type="Gene3D" id="3.30.40.10">
    <property type="entry name" value="Zinc/RING finger domain, C3HC4 (zinc finger)"/>
    <property type="match status" value="1"/>
</dbReference>
<dbReference type="WBParaSite" id="PSAMB.scaffold11066size3620.g33891.t1">
    <property type="protein sequence ID" value="PSAMB.scaffold11066size3620.g33891.t1"/>
    <property type="gene ID" value="PSAMB.scaffold11066size3620.g33891"/>
</dbReference>
<protein>
    <submittedName>
        <fullName evidence="2">RING-type domain-containing protein</fullName>
    </submittedName>
</protein>
<proteinExistence type="predicted"/>
<organism evidence="1 2">
    <name type="scientific">Plectus sambesii</name>
    <dbReference type="NCBI Taxonomy" id="2011161"/>
    <lineage>
        <taxon>Eukaryota</taxon>
        <taxon>Metazoa</taxon>
        <taxon>Ecdysozoa</taxon>
        <taxon>Nematoda</taxon>
        <taxon>Chromadorea</taxon>
        <taxon>Plectida</taxon>
        <taxon>Plectina</taxon>
        <taxon>Plectoidea</taxon>
        <taxon>Plectidae</taxon>
        <taxon>Plectus</taxon>
    </lineage>
</organism>
<name>A0A914UN32_9BILA</name>
<evidence type="ECO:0000313" key="2">
    <source>
        <dbReference type="WBParaSite" id="PSAMB.scaffold11066size3620.g33891.t1"/>
    </source>
</evidence>
<evidence type="ECO:0000313" key="1">
    <source>
        <dbReference type="Proteomes" id="UP000887566"/>
    </source>
</evidence>